<dbReference type="PROSITE" id="PS00409">
    <property type="entry name" value="PROKAR_NTER_METHYL"/>
    <property type="match status" value="1"/>
</dbReference>
<name>A0A4R3YFY9_9GAMM</name>
<comment type="caution">
    <text evidence="1">The sequence shown here is derived from an EMBL/GenBank/DDBJ whole genome shotgun (WGS) entry which is preliminary data.</text>
</comment>
<sequence>MTPSRGFSLLEVIAALLLLAIAFGAVMQVAGASMHLTSRSTTLSRSTMWADTKMESVGYVAPLVAGTSEGRFDDTYRWSMTIAPVVDGTQARSELHLYRLELDVLWREGVTDRKAHFTTLRVQDEPHARSMEPSS</sequence>
<dbReference type="NCBIfam" id="TIGR02532">
    <property type="entry name" value="IV_pilin_GFxxxE"/>
    <property type="match status" value="1"/>
</dbReference>
<keyword evidence="2" id="KW-1185">Reference proteome</keyword>
<dbReference type="RefSeq" id="WP_132147705.1">
    <property type="nucleotide sequence ID" value="NZ_SMCS01000017.1"/>
</dbReference>
<accession>A0A4R3YFY9</accession>
<dbReference type="Pfam" id="PF07963">
    <property type="entry name" value="N_methyl"/>
    <property type="match status" value="1"/>
</dbReference>
<gene>
    <name evidence="1" type="ORF">EC912_1172</name>
</gene>
<dbReference type="OrthoDB" id="7864109at2"/>
<dbReference type="Proteomes" id="UP000295645">
    <property type="component" value="Unassembled WGS sequence"/>
</dbReference>
<organism evidence="1 2">
    <name type="scientific">Luteibacter rhizovicinus</name>
    <dbReference type="NCBI Taxonomy" id="242606"/>
    <lineage>
        <taxon>Bacteria</taxon>
        <taxon>Pseudomonadati</taxon>
        <taxon>Pseudomonadota</taxon>
        <taxon>Gammaproteobacteria</taxon>
        <taxon>Lysobacterales</taxon>
        <taxon>Rhodanobacteraceae</taxon>
        <taxon>Luteibacter</taxon>
    </lineage>
</organism>
<proteinExistence type="predicted"/>
<reference evidence="1 2" key="1">
    <citation type="submission" date="2019-03" db="EMBL/GenBank/DDBJ databases">
        <title>Above-ground endophytic microbial communities from plants in different locations in the United States.</title>
        <authorList>
            <person name="Frank C."/>
        </authorList>
    </citation>
    <scope>NUCLEOTIDE SEQUENCE [LARGE SCALE GENOMIC DNA]</scope>
    <source>
        <strain evidence="1 2">LP_13_YM</strain>
    </source>
</reference>
<dbReference type="EMBL" id="SMCS01000017">
    <property type="protein sequence ID" value="TCV91050.1"/>
    <property type="molecule type" value="Genomic_DNA"/>
</dbReference>
<dbReference type="AlphaFoldDB" id="A0A4R3YFY9"/>
<evidence type="ECO:0000313" key="2">
    <source>
        <dbReference type="Proteomes" id="UP000295645"/>
    </source>
</evidence>
<dbReference type="InterPro" id="IPR012902">
    <property type="entry name" value="N_methyl_site"/>
</dbReference>
<protein>
    <submittedName>
        <fullName evidence="1">General secretion pathway protein I</fullName>
    </submittedName>
</protein>
<evidence type="ECO:0000313" key="1">
    <source>
        <dbReference type="EMBL" id="TCV91050.1"/>
    </source>
</evidence>